<evidence type="ECO:0000259" key="4">
    <source>
        <dbReference type="SMART" id="SM00822"/>
    </source>
</evidence>
<evidence type="ECO:0000256" key="1">
    <source>
        <dbReference type="ARBA" id="ARBA00006484"/>
    </source>
</evidence>
<organism evidence="5 6">
    <name type="scientific">Actinomadura nitritigenes</name>
    <dbReference type="NCBI Taxonomy" id="134602"/>
    <lineage>
        <taxon>Bacteria</taxon>
        <taxon>Bacillati</taxon>
        <taxon>Actinomycetota</taxon>
        <taxon>Actinomycetes</taxon>
        <taxon>Streptosporangiales</taxon>
        <taxon>Thermomonosporaceae</taxon>
        <taxon>Actinomadura</taxon>
    </lineage>
</organism>
<dbReference type="SMART" id="SM00822">
    <property type="entry name" value="PKS_KR"/>
    <property type="match status" value="1"/>
</dbReference>
<dbReference type="InterPro" id="IPR020904">
    <property type="entry name" value="Sc_DH/Rdtase_CS"/>
</dbReference>
<dbReference type="InterPro" id="IPR057326">
    <property type="entry name" value="KR_dom"/>
</dbReference>
<keyword evidence="6" id="KW-1185">Reference proteome</keyword>
<dbReference type="Proteomes" id="UP000666915">
    <property type="component" value="Unassembled WGS sequence"/>
</dbReference>
<dbReference type="PRINTS" id="PR00080">
    <property type="entry name" value="SDRFAMILY"/>
</dbReference>
<gene>
    <name evidence="5" type="ORF">J4557_37770</name>
</gene>
<evidence type="ECO:0000256" key="2">
    <source>
        <dbReference type="ARBA" id="ARBA00023002"/>
    </source>
</evidence>
<dbReference type="SUPFAM" id="SSF51735">
    <property type="entry name" value="NAD(P)-binding Rossmann-fold domains"/>
    <property type="match status" value="1"/>
</dbReference>
<dbReference type="PROSITE" id="PS00061">
    <property type="entry name" value="ADH_SHORT"/>
    <property type="match status" value="1"/>
</dbReference>
<dbReference type="Gene3D" id="3.40.50.720">
    <property type="entry name" value="NAD(P)-binding Rossmann-like Domain"/>
    <property type="match status" value="1"/>
</dbReference>
<dbReference type="EMBL" id="JAGEOK010000032">
    <property type="protein sequence ID" value="MBO2443287.1"/>
    <property type="molecule type" value="Genomic_DNA"/>
</dbReference>
<evidence type="ECO:0000313" key="5">
    <source>
        <dbReference type="EMBL" id="MBO2443287.1"/>
    </source>
</evidence>
<comment type="caution">
    <text evidence="5">The sequence shown here is derived from an EMBL/GenBank/DDBJ whole genome shotgun (WGS) entry which is preliminary data.</text>
</comment>
<evidence type="ECO:0000313" key="6">
    <source>
        <dbReference type="Proteomes" id="UP000666915"/>
    </source>
</evidence>
<dbReference type="Pfam" id="PF00106">
    <property type="entry name" value="adh_short"/>
    <property type="match status" value="1"/>
</dbReference>
<sequence length="255" mass="26398">MADGRLDGTVALVTGASSGIGEATARALAAEGAAVALVARRRDRLEQAAESIRSAGGTALAVEADITDAASAQAAVAGTVNALGGLDTLVNNAGLMLLGPFGEAPPEEWDRMLAVNVQGLLYVTQAAQPHLVSAAENGSRRVADIVNISSTAGRVAGIGNAVYSATKFGVVALTEALRKELLPQRVRVGVVEPGTVDTELTTHVRAEIQQAVARQIEGMEKLLPEDIAEAVAYIVTRDRRVAVNEMLVRAGAQTW</sequence>
<dbReference type="InterPro" id="IPR002347">
    <property type="entry name" value="SDR_fam"/>
</dbReference>
<evidence type="ECO:0000256" key="3">
    <source>
        <dbReference type="RuleBase" id="RU000363"/>
    </source>
</evidence>
<dbReference type="PANTHER" id="PTHR43115">
    <property type="entry name" value="DEHYDROGENASE/REDUCTASE SDR FAMILY MEMBER 11"/>
    <property type="match status" value="1"/>
</dbReference>
<dbReference type="PANTHER" id="PTHR43115:SF4">
    <property type="entry name" value="DEHYDROGENASE_REDUCTASE SDR FAMILY MEMBER 11"/>
    <property type="match status" value="1"/>
</dbReference>
<comment type="similarity">
    <text evidence="1 3">Belongs to the short-chain dehydrogenases/reductases (SDR) family.</text>
</comment>
<protein>
    <submittedName>
        <fullName evidence="5">SDR family NAD(P)-dependent oxidoreductase</fullName>
    </submittedName>
</protein>
<feature type="domain" description="Ketoreductase" evidence="4">
    <location>
        <begin position="9"/>
        <end position="197"/>
    </location>
</feature>
<accession>A0ABS3RBP3</accession>
<dbReference type="InterPro" id="IPR036291">
    <property type="entry name" value="NAD(P)-bd_dom_sf"/>
</dbReference>
<dbReference type="PRINTS" id="PR00081">
    <property type="entry name" value="GDHRDH"/>
</dbReference>
<proteinExistence type="inferred from homology"/>
<name>A0ABS3RBP3_9ACTN</name>
<keyword evidence="2" id="KW-0560">Oxidoreductase</keyword>
<dbReference type="RefSeq" id="WP_208271606.1">
    <property type="nucleotide sequence ID" value="NZ_BAAAGM010000054.1"/>
</dbReference>
<reference evidence="5 6" key="1">
    <citation type="submission" date="2021-03" db="EMBL/GenBank/DDBJ databases">
        <authorList>
            <person name="Kanchanasin P."/>
            <person name="Saeng-In P."/>
            <person name="Phongsopitanun W."/>
            <person name="Yuki M."/>
            <person name="Kudo T."/>
            <person name="Ohkuma M."/>
            <person name="Tanasupawat S."/>
        </authorList>
    </citation>
    <scope>NUCLEOTIDE SEQUENCE [LARGE SCALE GENOMIC DNA]</scope>
    <source>
        <strain evidence="5 6">L46</strain>
    </source>
</reference>